<evidence type="ECO:0000256" key="1">
    <source>
        <dbReference type="SAM" id="MobiDB-lite"/>
    </source>
</evidence>
<evidence type="ECO:0000256" key="2">
    <source>
        <dbReference type="SAM" id="Phobius"/>
    </source>
</evidence>
<keyword evidence="2" id="KW-0472">Membrane</keyword>
<feature type="region of interest" description="Disordered" evidence="1">
    <location>
        <begin position="25"/>
        <end position="45"/>
    </location>
</feature>
<evidence type="ECO:0000313" key="4">
    <source>
        <dbReference type="Proteomes" id="UP000659344"/>
    </source>
</evidence>
<protein>
    <recommendedName>
        <fullName evidence="5">Gram-positive cocci surface proteins LPxTG domain-containing protein</fullName>
    </recommendedName>
</protein>
<keyword evidence="2" id="KW-0812">Transmembrane</keyword>
<evidence type="ECO:0008006" key="5">
    <source>
        <dbReference type="Google" id="ProtNLM"/>
    </source>
</evidence>
<reference evidence="4" key="1">
    <citation type="journal article" date="2019" name="Int. J. Syst. Evol. Microbiol.">
        <title>The Global Catalogue of Microorganisms (GCM) 10K type strain sequencing project: providing services to taxonomists for standard genome sequencing and annotation.</title>
        <authorList>
            <consortium name="The Broad Institute Genomics Platform"/>
            <consortium name="The Broad Institute Genome Sequencing Center for Infectious Disease"/>
            <person name="Wu L."/>
            <person name="Ma J."/>
        </authorList>
    </citation>
    <scope>NUCLEOTIDE SEQUENCE [LARGE SCALE GENOMIC DNA]</scope>
    <source>
        <strain evidence="4">CGMCC 1.12769</strain>
    </source>
</reference>
<organism evidence="3 4">
    <name type="scientific">Paenibacillus segetis</name>
    <dbReference type="NCBI Taxonomy" id="1325360"/>
    <lineage>
        <taxon>Bacteria</taxon>
        <taxon>Bacillati</taxon>
        <taxon>Bacillota</taxon>
        <taxon>Bacilli</taxon>
        <taxon>Bacillales</taxon>
        <taxon>Paenibacillaceae</taxon>
        <taxon>Paenibacillus</taxon>
    </lineage>
</organism>
<proteinExistence type="predicted"/>
<dbReference type="Proteomes" id="UP000659344">
    <property type="component" value="Unassembled WGS sequence"/>
</dbReference>
<dbReference type="NCBIfam" id="TIGR01167">
    <property type="entry name" value="LPXTG_anchor"/>
    <property type="match status" value="1"/>
</dbReference>
<comment type="caution">
    <text evidence="3">The sequence shown here is derived from an EMBL/GenBank/DDBJ whole genome shotgun (WGS) entry which is preliminary data.</text>
</comment>
<gene>
    <name evidence="3" type="ORF">GCM10008013_50490</name>
</gene>
<feature type="transmembrane region" description="Helical" evidence="2">
    <location>
        <begin position="51"/>
        <end position="69"/>
    </location>
</feature>
<name>A0ABQ1YVW7_9BACL</name>
<dbReference type="EMBL" id="BMFT01000012">
    <property type="protein sequence ID" value="GGH40803.1"/>
    <property type="molecule type" value="Genomic_DNA"/>
</dbReference>
<keyword evidence="4" id="KW-1185">Reference proteome</keyword>
<sequence>MPEVVLIPEDQTPKGSVVAPIETDAVGSGTNETLPDEEVPLDKLPKTGESSALPFYLIGFIMIAVGYIFKKTGKRN</sequence>
<keyword evidence="2" id="KW-1133">Transmembrane helix</keyword>
<accession>A0ABQ1YVW7</accession>
<evidence type="ECO:0000313" key="3">
    <source>
        <dbReference type="EMBL" id="GGH40803.1"/>
    </source>
</evidence>